<evidence type="ECO:0000256" key="1">
    <source>
        <dbReference type="ARBA" id="ARBA00004141"/>
    </source>
</evidence>
<evidence type="ECO:0000256" key="5">
    <source>
        <dbReference type="ARBA" id="ARBA00022692"/>
    </source>
</evidence>
<dbReference type="GO" id="GO:0009847">
    <property type="term" value="P:spore germination"/>
    <property type="evidence" value="ECO:0007669"/>
    <property type="project" value="InterPro"/>
</dbReference>
<reference evidence="9" key="1">
    <citation type="submission" date="2021-03" db="EMBL/GenBank/DDBJ databases">
        <title>Antimicrobial resistance genes in bacteria isolated from Japanese honey, and their potential for conferring macrolide and lincosamide resistance in the American foulbrood pathogen Paenibacillus larvae.</title>
        <authorList>
            <person name="Okamoto M."/>
            <person name="Kumagai M."/>
            <person name="Kanamori H."/>
            <person name="Takamatsu D."/>
        </authorList>
    </citation>
    <scope>NUCLEOTIDE SEQUENCE</scope>
    <source>
        <strain evidence="9">J2TS6</strain>
    </source>
</reference>
<feature type="transmembrane region" description="Helical" evidence="8">
    <location>
        <begin position="216"/>
        <end position="239"/>
    </location>
</feature>
<evidence type="ECO:0000313" key="10">
    <source>
        <dbReference type="Proteomes" id="UP000679779"/>
    </source>
</evidence>
<dbReference type="EMBL" id="BORQ01000001">
    <property type="protein sequence ID" value="GIO30187.1"/>
    <property type="molecule type" value="Genomic_DNA"/>
</dbReference>
<comment type="caution">
    <text evidence="9">The sequence shown here is derived from an EMBL/GenBank/DDBJ whole genome shotgun (WGS) entry which is preliminary data.</text>
</comment>
<evidence type="ECO:0000256" key="8">
    <source>
        <dbReference type="SAM" id="Phobius"/>
    </source>
</evidence>
<protein>
    <submittedName>
        <fullName evidence="9">Germination protein</fullName>
    </submittedName>
</protein>
<keyword evidence="7 8" id="KW-0472">Membrane</keyword>
<proteinExistence type="inferred from homology"/>
<name>A0A919XG54_9BACL</name>
<keyword evidence="3" id="KW-0813">Transport</keyword>
<keyword evidence="5 8" id="KW-0812">Transmembrane</keyword>
<evidence type="ECO:0000256" key="4">
    <source>
        <dbReference type="ARBA" id="ARBA00022544"/>
    </source>
</evidence>
<evidence type="ECO:0000256" key="6">
    <source>
        <dbReference type="ARBA" id="ARBA00022989"/>
    </source>
</evidence>
<evidence type="ECO:0000313" key="9">
    <source>
        <dbReference type="EMBL" id="GIO30187.1"/>
    </source>
</evidence>
<keyword evidence="10" id="KW-1185">Reference proteome</keyword>
<feature type="transmembrane region" description="Helical" evidence="8">
    <location>
        <begin position="144"/>
        <end position="162"/>
    </location>
</feature>
<dbReference type="NCBIfam" id="TIGR00912">
    <property type="entry name" value="2A0309"/>
    <property type="match status" value="1"/>
</dbReference>
<feature type="transmembrane region" description="Helical" evidence="8">
    <location>
        <begin position="87"/>
        <end position="113"/>
    </location>
</feature>
<dbReference type="Pfam" id="PF03845">
    <property type="entry name" value="Spore_permease"/>
    <property type="match status" value="1"/>
</dbReference>
<dbReference type="GO" id="GO:0016020">
    <property type="term" value="C:membrane"/>
    <property type="evidence" value="ECO:0007669"/>
    <property type="project" value="UniProtKB-SubCell"/>
</dbReference>
<accession>A0A919XG54</accession>
<keyword evidence="4" id="KW-0309">Germination</keyword>
<evidence type="ECO:0000256" key="3">
    <source>
        <dbReference type="ARBA" id="ARBA00022448"/>
    </source>
</evidence>
<evidence type="ECO:0000256" key="7">
    <source>
        <dbReference type="ARBA" id="ARBA00023136"/>
    </source>
</evidence>
<feature type="transmembrane region" description="Helical" evidence="8">
    <location>
        <begin position="331"/>
        <end position="353"/>
    </location>
</feature>
<comment type="subcellular location">
    <subcellularLocation>
        <location evidence="1">Membrane</location>
        <topology evidence="1">Multi-pass membrane protein</topology>
    </subcellularLocation>
</comment>
<organism evidence="9 10">
    <name type="scientific">Paenibacillus albilobatus</name>
    <dbReference type="NCBI Taxonomy" id="2716884"/>
    <lineage>
        <taxon>Bacteria</taxon>
        <taxon>Bacillati</taxon>
        <taxon>Bacillota</taxon>
        <taxon>Bacilli</taxon>
        <taxon>Bacillales</taxon>
        <taxon>Paenibacillaceae</taxon>
        <taxon>Paenibacillus</taxon>
    </lineage>
</organism>
<feature type="transmembrane region" description="Helical" evidence="8">
    <location>
        <begin position="270"/>
        <end position="294"/>
    </location>
</feature>
<dbReference type="PANTHER" id="PTHR34975">
    <property type="entry name" value="SPORE GERMINATION PROTEIN A2"/>
    <property type="match status" value="1"/>
</dbReference>
<keyword evidence="6 8" id="KW-1133">Transmembrane helix</keyword>
<dbReference type="PANTHER" id="PTHR34975:SF2">
    <property type="entry name" value="SPORE GERMINATION PROTEIN A2"/>
    <property type="match status" value="1"/>
</dbReference>
<gene>
    <name evidence="9" type="ORF">J2TS6_13280</name>
</gene>
<dbReference type="Proteomes" id="UP000679779">
    <property type="component" value="Unassembled WGS sequence"/>
</dbReference>
<feature type="transmembrane region" description="Helical" evidence="8">
    <location>
        <begin position="38"/>
        <end position="58"/>
    </location>
</feature>
<feature type="transmembrane region" description="Helical" evidence="8">
    <location>
        <begin position="119"/>
        <end position="137"/>
    </location>
</feature>
<sequence>MPVEKVSQSQVYMLYSQYLYTTTLGFIMPLLIKIAQYMAWFTLIPGAAVGLLVTYGAYRLGIKRPGRTFASYGGEVLGKWLHYPLMFFMLFSSLFVAAFILRELLDLIITIYLEDTPDWAIAMLFGCAFVYVVRSGVGSIFRVAQGFFFISVIWIFMVPPFVSHELNFNMAVALVNHINLKGIWNGSYIMATQYAEMAFIIFLFPYFTRQEKTMKSLVWATVTSIVIVLTGLISTLLLFGPALASNLAYPELELIRYIPPGGFFENLDPLIIAIWLSSLFVKISLLLFISVIGLTHAFGLKDQKPFSLSMTAMMIGLALFMVRTGPELDYLVTHGFVPFLLVSELIPLLYLAADGIGSFRSKRKARSKAM</sequence>
<feature type="transmembrane region" description="Helical" evidence="8">
    <location>
        <begin position="12"/>
        <end position="32"/>
    </location>
</feature>
<dbReference type="InterPro" id="IPR004761">
    <property type="entry name" value="Spore_GerAB"/>
</dbReference>
<evidence type="ECO:0000256" key="2">
    <source>
        <dbReference type="ARBA" id="ARBA00007998"/>
    </source>
</evidence>
<feature type="transmembrane region" description="Helical" evidence="8">
    <location>
        <begin position="306"/>
        <end position="325"/>
    </location>
</feature>
<feature type="transmembrane region" description="Helical" evidence="8">
    <location>
        <begin position="182"/>
        <end position="204"/>
    </location>
</feature>
<dbReference type="AlphaFoldDB" id="A0A919XG54"/>
<comment type="similarity">
    <text evidence="2">Belongs to the amino acid-polyamine-organocation (APC) superfamily. Spore germination protein (SGP) (TC 2.A.3.9) family.</text>
</comment>